<keyword evidence="16" id="KW-1185">Reference proteome</keyword>
<dbReference type="GO" id="GO:0005975">
    <property type="term" value="P:carbohydrate metabolic process"/>
    <property type="evidence" value="ECO:0007669"/>
    <property type="project" value="InterPro"/>
</dbReference>
<dbReference type="STRING" id="93759.A0A1R3L4U3"/>
<dbReference type="GO" id="GO:0004650">
    <property type="term" value="F:polygalacturonase activity"/>
    <property type="evidence" value="ECO:0007669"/>
    <property type="project" value="UniProtKB-EC"/>
</dbReference>
<keyword evidence="8" id="KW-0961">Cell wall biogenesis/degradation</keyword>
<evidence type="ECO:0000256" key="4">
    <source>
        <dbReference type="ARBA" id="ARBA00022512"/>
    </source>
</evidence>
<evidence type="ECO:0000256" key="6">
    <source>
        <dbReference type="ARBA" id="ARBA00022801"/>
    </source>
</evidence>
<comment type="similarity">
    <text evidence="2 13">Belongs to the glycosyl hydrolase 28 family.</text>
</comment>
<dbReference type="OrthoDB" id="187139at2759"/>
<evidence type="ECO:0000256" key="7">
    <source>
        <dbReference type="ARBA" id="ARBA00023295"/>
    </source>
</evidence>
<evidence type="ECO:0000256" key="3">
    <source>
        <dbReference type="ARBA" id="ARBA00012736"/>
    </source>
</evidence>
<evidence type="ECO:0000256" key="5">
    <source>
        <dbReference type="ARBA" id="ARBA00022525"/>
    </source>
</evidence>
<dbReference type="SMART" id="SM00710">
    <property type="entry name" value="PbH1"/>
    <property type="match status" value="5"/>
</dbReference>
<evidence type="ECO:0000256" key="8">
    <source>
        <dbReference type="ARBA" id="ARBA00023316"/>
    </source>
</evidence>
<evidence type="ECO:0000256" key="11">
    <source>
        <dbReference type="ARBA" id="ARBA00070098"/>
    </source>
</evidence>
<dbReference type="EMBL" id="AWUE01000514">
    <property type="protein sequence ID" value="OMP14300.1"/>
    <property type="molecule type" value="Genomic_DNA"/>
</dbReference>
<proteinExistence type="inferred from homology"/>
<keyword evidence="4" id="KW-0134">Cell wall</keyword>
<protein>
    <recommendedName>
        <fullName evidence="11">Polygalacturonase</fullName>
        <ecNumber evidence="3">3.2.1.15</ecNumber>
    </recommendedName>
</protein>
<dbReference type="InterPro" id="IPR011050">
    <property type="entry name" value="Pectin_lyase_fold/virulence"/>
</dbReference>
<dbReference type="Gene3D" id="2.160.20.10">
    <property type="entry name" value="Single-stranded right-handed beta-helix, Pectin lyase-like"/>
    <property type="match status" value="1"/>
</dbReference>
<evidence type="ECO:0000256" key="14">
    <source>
        <dbReference type="SAM" id="SignalP"/>
    </source>
</evidence>
<dbReference type="EC" id="3.2.1.15" evidence="3"/>
<comment type="function">
    <text evidence="10">May function in the depolymerization of the pectin in its walls during pollen tube elongation, or in that of the pistil during pollination.</text>
</comment>
<dbReference type="PROSITE" id="PS00502">
    <property type="entry name" value="POLYGALACTURONASE"/>
    <property type="match status" value="1"/>
</dbReference>
<evidence type="ECO:0000256" key="1">
    <source>
        <dbReference type="ARBA" id="ARBA00004191"/>
    </source>
</evidence>
<gene>
    <name evidence="15" type="ORF">COLO4_00078</name>
</gene>
<sequence length="407" mass="44366">MGVELNMNVGAVSLILVILWSIYTAESTFIDVVSNYGAKPDGSSDLRAPLLYAWREACKSLTPTTILIPKGNYRLSQASLEGPCMSAIDVQFQGYIQAPMNASFFKDSYWVVFKYVSDLTVSGSGVFDGQGAASWGNSECFRTKFCAVHPINLRFDYLNNSVIQDITSKDSKQFHVNVLGCRNITFQRFTVSAPEISTNTDGIHIGRSDLVRILDSRIETGDDCVSLGDGSKNVYIERVMCGPGHGISVGSLGFFQGEEDVVGVFVRNCTLTNTPNGVRIKTWPASQPGKALEMHFEDIIMNNVSFPIIIDQEYCPWNQCNLKAPSNVQLSTISFKNIRGTSASREVVRLVCSKGFPCQGVELADINLIYQGLDGPGISDCANVAPILSGTLNPIPCTASFTRIVQA</sequence>
<evidence type="ECO:0000256" key="2">
    <source>
        <dbReference type="ARBA" id="ARBA00008834"/>
    </source>
</evidence>
<evidence type="ECO:0000256" key="9">
    <source>
        <dbReference type="ARBA" id="ARBA00034074"/>
    </source>
</evidence>
<comment type="subcellular location">
    <subcellularLocation>
        <location evidence="1">Secreted</location>
        <location evidence="1">Cell wall</location>
    </subcellularLocation>
</comment>
<dbReference type="AlphaFoldDB" id="A0A1R3L4U3"/>
<accession>A0A1R3L4U3</accession>
<keyword evidence="7 13" id="KW-0326">Glycosidase</keyword>
<dbReference type="PANTHER" id="PTHR31375">
    <property type="match status" value="1"/>
</dbReference>
<evidence type="ECO:0000256" key="10">
    <source>
        <dbReference type="ARBA" id="ARBA00060133"/>
    </source>
</evidence>
<organism evidence="15 16">
    <name type="scientific">Corchorus olitorius</name>
    <dbReference type="NCBI Taxonomy" id="93759"/>
    <lineage>
        <taxon>Eukaryota</taxon>
        <taxon>Viridiplantae</taxon>
        <taxon>Streptophyta</taxon>
        <taxon>Embryophyta</taxon>
        <taxon>Tracheophyta</taxon>
        <taxon>Spermatophyta</taxon>
        <taxon>Magnoliopsida</taxon>
        <taxon>eudicotyledons</taxon>
        <taxon>Gunneridae</taxon>
        <taxon>Pentapetalae</taxon>
        <taxon>rosids</taxon>
        <taxon>malvids</taxon>
        <taxon>Malvales</taxon>
        <taxon>Malvaceae</taxon>
        <taxon>Grewioideae</taxon>
        <taxon>Apeibeae</taxon>
        <taxon>Corchorus</taxon>
    </lineage>
</organism>
<feature type="signal peptide" evidence="14">
    <location>
        <begin position="1"/>
        <end position="27"/>
    </location>
</feature>
<evidence type="ECO:0000313" key="15">
    <source>
        <dbReference type="EMBL" id="OMP14300.1"/>
    </source>
</evidence>
<dbReference type="SUPFAM" id="SSF51126">
    <property type="entry name" value="Pectin lyase-like"/>
    <property type="match status" value="1"/>
</dbReference>
<name>A0A1R3L4U3_9ROSI</name>
<keyword evidence="14" id="KW-0732">Signal</keyword>
<reference evidence="16" key="1">
    <citation type="submission" date="2013-09" db="EMBL/GenBank/DDBJ databases">
        <title>Corchorus olitorius genome sequencing.</title>
        <authorList>
            <person name="Alam M."/>
            <person name="Haque M.S."/>
            <person name="Islam M.S."/>
            <person name="Emdad E.M."/>
            <person name="Islam M.M."/>
            <person name="Ahmed B."/>
            <person name="Halim A."/>
            <person name="Hossen Q.M.M."/>
            <person name="Hossain M.Z."/>
            <person name="Ahmed R."/>
            <person name="Khan M.M."/>
            <person name="Islam R."/>
            <person name="Rashid M.M."/>
            <person name="Khan S.A."/>
            <person name="Rahman M.S."/>
            <person name="Alam M."/>
            <person name="Yahiya A.S."/>
            <person name="Khan M.S."/>
            <person name="Azam M.S."/>
            <person name="Haque T."/>
            <person name="Lashkar M.Z.H."/>
            <person name="Akhand A.I."/>
            <person name="Morshed G."/>
            <person name="Roy S."/>
            <person name="Uddin K.S."/>
            <person name="Rabeya T."/>
            <person name="Hossain A.S."/>
            <person name="Chowdhury A."/>
            <person name="Snigdha A.R."/>
            <person name="Mortoza M.S."/>
            <person name="Matin S.A."/>
            <person name="Hoque S.M.E."/>
            <person name="Islam M.K."/>
            <person name="Roy D.K."/>
            <person name="Haider R."/>
            <person name="Moosa M.M."/>
            <person name="Elias S.M."/>
            <person name="Hasan A.M."/>
            <person name="Jahan S."/>
            <person name="Shafiuddin M."/>
            <person name="Mahmood N."/>
            <person name="Shommy N.S."/>
        </authorList>
    </citation>
    <scope>NUCLEOTIDE SEQUENCE [LARGE SCALE GENOMIC DNA]</scope>
    <source>
        <strain evidence="16">cv. O-4</strain>
    </source>
</reference>
<dbReference type="FunFam" id="2.160.20.10:FF:000004">
    <property type="entry name" value="Pectin lyase-like superfamily protein"/>
    <property type="match status" value="1"/>
</dbReference>
<keyword evidence="6 13" id="KW-0378">Hydrolase</keyword>
<evidence type="ECO:0000256" key="13">
    <source>
        <dbReference type="RuleBase" id="RU361169"/>
    </source>
</evidence>
<evidence type="ECO:0000256" key="12">
    <source>
        <dbReference type="PROSITE-ProRule" id="PRU10052"/>
    </source>
</evidence>
<evidence type="ECO:0000313" key="16">
    <source>
        <dbReference type="Proteomes" id="UP000187203"/>
    </source>
</evidence>
<feature type="active site" evidence="12">
    <location>
        <position position="245"/>
    </location>
</feature>
<keyword evidence="5" id="KW-0964">Secreted</keyword>
<dbReference type="GO" id="GO:0071555">
    <property type="term" value="P:cell wall organization"/>
    <property type="evidence" value="ECO:0007669"/>
    <property type="project" value="UniProtKB-KW"/>
</dbReference>
<dbReference type="InterPro" id="IPR000743">
    <property type="entry name" value="Glyco_hydro_28"/>
</dbReference>
<dbReference type="InterPro" id="IPR012334">
    <property type="entry name" value="Pectin_lyas_fold"/>
</dbReference>
<comment type="catalytic activity">
    <reaction evidence="9">
        <text>(1,4-alpha-D-galacturonosyl)n+m + H2O = (1,4-alpha-D-galacturonosyl)n + (1,4-alpha-D-galacturonosyl)m.</text>
        <dbReference type="EC" id="3.2.1.15"/>
    </reaction>
</comment>
<comment type="caution">
    <text evidence="15">The sequence shown here is derived from an EMBL/GenBank/DDBJ whole genome shotgun (WGS) entry which is preliminary data.</text>
</comment>
<dbReference type="Proteomes" id="UP000187203">
    <property type="component" value="Unassembled WGS sequence"/>
</dbReference>
<feature type="chain" id="PRO_5012096702" description="Polygalacturonase" evidence="14">
    <location>
        <begin position="28"/>
        <end position="407"/>
    </location>
</feature>
<dbReference type="InterPro" id="IPR006626">
    <property type="entry name" value="PbH1"/>
</dbReference>
<dbReference type="Pfam" id="PF00295">
    <property type="entry name" value="Glyco_hydro_28"/>
    <property type="match status" value="1"/>
</dbReference>